<organism evidence="1 2">
    <name type="scientific">Trifolium medium</name>
    <dbReference type="NCBI Taxonomy" id="97028"/>
    <lineage>
        <taxon>Eukaryota</taxon>
        <taxon>Viridiplantae</taxon>
        <taxon>Streptophyta</taxon>
        <taxon>Embryophyta</taxon>
        <taxon>Tracheophyta</taxon>
        <taxon>Spermatophyta</taxon>
        <taxon>Magnoliopsida</taxon>
        <taxon>eudicotyledons</taxon>
        <taxon>Gunneridae</taxon>
        <taxon>Pentapetalae</taxon>
        <taxon>rosids</taxon>
        <taxon>fabids</taxon>
        <taxon>Fabales</taxon>
        <taxon>Fabaceae</taxon>
        <taxon>Papilionoideae</taxon>
        <taxon>50 kb inversion clade</taxon>
        <taxon>NPAAA clade</taxon>
        <taxon>Hologalegina</taxon>
        <taxon>IRL clade</taxon>
        <taxon>Trifolieae</taxon>
        <taxon>Trifolium</taxon>
    </lineage>
</organism>
<evidence type="ECO:0000313" key="1">
    <source>
        <dbReference type="EMBL" id="MCI61554.1"/>
    </source>
</evidence>
<feature type="non-terminal residue" evidence="1">
    <location>
        <position position="46"/>
    </location>
</feature>
<sequence>MLLTGTDLFLLTTDRIGLSFIGIDRSRRRFTIEKEGGRTVTTQTCI</sequence>
<reference evidence="1 2" key="1">
    <citation type="journal article" date="2018" name="Front. Plant Sci.">
        <title>Red Clover (Trifolium pratense) and Zigzag Clover (T. medium) - A Picture of Genomic Similarities and Differences.</title>
        <authorList>
            <person name="Dluhosova J."/>
            <person name="Istvanek J."/>
            <person name="Nedelnik J."/>
            <person name="Repkova J."/>
        </authorList>
    </citation>
    <scope>NUCLEOTIDE SEQUENCE [LARGE SCALE GENOMIC DNA]</scope>
    <source>
        <strain evidence="2">cv. 10/8</strain>
        <tissue evidence="1">Leaf</tissue>
    </source>
</reference>
<evidence type="ECO:0000313" key="2">
    <source>
        <dbReference type="Proteomes" id="UP000265520"/>
    </source>
</evidence>
<proteinExistence type="predicted"/>
<protein>
    <submittedName>
        <fullName evidence="1">Uncharacterized protein</fullName>
    </submittedName>
</protein>
<dbReference type="Proteomes" id="UP000265520">
    <property type="component" value="Unassembled WGS sequence"/>
</dbReference>
<comment type="caution">
    <text evidence="1">The sequence shown here is derived from an EMBL/GenBank/DDBJ whole genome shotgun (WGS) entry which is preliminary data.</text>
</comment>
<dbReference type="AlphaFoldDB" id="A0A392TLS9"/>
<keyword evidence="2" id="KW-1185">Reference proteome</keyword>
<name>A0A392TLS9_9FABA</name>
<dbReference type="EMBL" id="LXQA010601866">
    <property type="protein sequence ID" value="MCI61554.1"/>
    <property type="molecule type" value="Genomic_DNA"/>
</dbReference>
<accession>A0A392TLS9</accession>